<protein>
    <submittedName>
        <fullName evidence="1">Uncharacterized protein</fullName>
    </submittedName>
</protein>
<name>C0GE86_DETAL</name>
<proteinExistence type="predicted"/>
<keyword evidence="2" id="KW-1185">Reference proteome</keyword>
<evidence type="ECO:0000313" key="2">
    <source>
        <dbReference type="Proteomes" id="UP000006443"/>
    </source>
</evidence>
<dbReference type="RefSeq" id="WP_008515092.1">
    <property type="nucleotide sequence ID" value="NZ_ACJM01000003.1"/>
</dbReference>
<accession>C0GE86</accession>
<dbReference type="Proteomes" id="UP000006443">
    <property type="component" value="Unassembled WGS sequence"/>
</dbReference>
<dbReference type="AlphaFoldDB" id="C0GE86"/>
<reference evidence="1 2" key="1">
    <citation type="submission" date="2009-02" db="EMBL/GenBank/DDBJ databases">
        <title>Sequencing of the draft genome and assembly of Dethiobacter alkaliphilus AHT 1.</title>
        <authorList>
            <consortium name="US DOE Joint Genome Institute (JGI-PGF)"/>
            <person name="Lucas S."/>
            <person name="Copeland A."/>
            <person name="Lapidus A."/>
            <person name="Glavina del Rio T."/>
            <person name="Dalin E."/>
            <person name="Tice H."/>
            <person name="Bruce D."/>
            <person name="Goodwin L."/>
            <person name="Pitluck S."/>
            <person name="Larimer F."/>
            <person name="Land M.L."/>
            <person name="Hauser L."/>
            <person name="Muyzer G."/>
        </authorList>
    </citation>
    <scope>NUCLEOTIDE SEQUENCE [LARGE SCALE GENOMIC DNA]</scope>
    <source>
        <strain evidence="1 2">AHT 1</strain>
    </source>
</reference>
<sequence length="49" mass="5253">MIKIDLARSIAETMNIHTKNAETLTDIVSSETSLASCEPVRLAGFVCTA</sequence>
<dbReference type="EMBL" id="ACJM01000003">
    <property type="protein sequence ID" value="EEG78380.1"/>
    <property type="molecule type" value="Genomic_DNA"/>
</dbReference>
<organism evidence="1 2">
    <name type="scientific">Dethiobacter alkaliphilus AHT 1</name>
    <dbReference type="NCBI Taxonomy" id="555088"/>
    <lineage>
        <taxon>Bacteria</taxon>
        <taxon>Bacillati</taxon>
        <taxon>Bacillota</taxon>
        <taxon>Dethiobacteria</taxon>
        <taxon>Dethiobacterales</taxon>
        <taxon>Dethiobacteraceae</taxon>
        <taxon>Dethiobacter</taxon>
    </lineage>
</organism>
<gene>
    <name evidence="1" type="ORF">DealDRAFT_0795</name>
</gene>
<evidence type="ECO:0000313" key="1">
    <source>
        <dbReference type="EMBL" id="EEG78380.1"/>
    </source>
</evidence>
<comment type="caution">
    <text evidence="1">The sequence shown here is derived from an EMBL/GenBank/DDBJ whole genome shotgun (WGS) entry which is preliminary data.</text>
</comment>